<name>A0A2S7SZJ9_9BACT</name>
<dbReference type="AlphaFoldDB" id="A0A2S7SZJ9"/>
<reference evidence="1 2" key="1">
    <citation type="submission" date="2018-01" db="EMBL/GenBank/DDBJ databases">
        <title>A novel member of the phylum Bacteroidetes isolated from glacier ice.</title>
        <authorList>
            <person name="Liu Q."/>
            <person name="Xin Y.-H."/>
        </authorList>
    </citation>
    <scope>NUCLEOTIDE SEQUENCE [LARGE SCALE GENOMIC DNA]</scope>
    <source>
        <strain evidence="1 2">RB1R16</strain>
    </source>
</reference>
<proteinExistence type="predicted"/>
<evidence type="ECO:0000313" key="1">
    <source>
        <dbReference type="EMBL" id="PQJ12118.1"/>
    </source>
</evidence>
<dbReference type="Proteomes" id="UP000239872">
    <property type="component" value="Unassembled WGS sequence"/>
</dbReference>
<protein>
    <submittedName>
        <fullName evidence="1">Uncharacterized protein</fullName>
    </submittedName>
</protein>
<comment type="caution">
    <text evidence="1">The sequence shown here is derived from an EMBL/GenBank/DDBJ whole genome shotgun (WGS) entry which is preliminary data.</text>
</comment>
<organism evidence="1 2">
    <name type="scientific">Flavipsychrobacter stenotrophus</name>
    <dbReference type="NCBI Taxonomy" id="2077091"/>
    <lineage>
        <taxon>Bacteria</taxon>
        <taxon>Pseudomonadati</taxon>
        <taxon>Bacteroidota</taxon>
        <taxon>Chitinophagia</taxon>
        <taxon>Chitinophagales</taxon>
        <taxon>Chitinophagaceae</taxon>
        <taxon>Flavipsychrobacter</taxon>
    </lineage>
</organism>
<dbReference type="EMBL" id="PPSL01000002">
    <property type="protein sequence ID" value="PQJ12118.1"/>
    <property type="molecule type" value="Genomic_DNA"/>
</dbReference>
<keyword evidence="2" id="KW-1185">Reference proteome</keyword>
<evidence type="ECO:0000313" key="2">
    <source>
        <dbReference type="Proteomes" id="UP000239872"/>
    </source>
</evidence>
<gene>
    <name evidence="1" type="ORF">CJD36_010050</name>
</gene>
<sequence length="143" mass="16790">MMHWLRCLVTPVRELYYKFTQNRNANIYTLTHNGQVVFLQAVLNDVFDPVNRGIQVVDDVIFDPQYVFLPSELHPLYLGKIGEPVTVAYANPSWLYTRTEVNYSGYHFIVKVPVAVVWDTDRMNALIDKYRLPSRNRYNVVTY</sequence>
<accession>A0A2S7SZJ9</accession>